<dbReference type="PANTHER" id="PTHR24320:SF236">
    <property type="entry name" value="SHORT-CHAIN DEHYDROGENASE-RELATED"/>
    <property type="match status" value="1"/>
</dbReference>
<comment type="caution">
    <text evidence="4">The sequence shown here is derived from an EMBL/GenBank/DDBJ whole genome shotgun (WGS) entry which is preliminary data.</text>
</comment>
<gene>
    <name evidence="4" type="ORF">RI543_002279</name>
</gene>
<dbReference type="Proteomes" id="UP001306508">
    <property type="component" value="Unassembled WGS sequence"/>
</dbReference>
<dbReference type="EMBL" id="JAWIZZ010000043">
    <property type="protein sequence ID" value="KAK5780244.1"/>
    <property type="molecule type" value="Genomic_DNA"/>
</dbReference>
<protein>
    <submittedName>
        <fullName evidence="4">Uncharacterized protein</fullName>
    </submittedName>
</protein>
<organism evidence="4 5">
    <name type="scientific">Arxiozyma heterogenica</name>
    <dbReference type="NCBI Taxonomy" id="278026"/>
    <lineage>
        <taxon>Eukaryota</taxon>
        <taxon>Fungi</taxon>
        <taxon>Dikarya</taxon>
        <taxon>Ascomycota</taxon>
        <taxon>Saccharomycotina</taxon>
        <taxon>Saccharomycetes</taxon>
        <taxon>Saccharomycetales</taxon>
        <taxon>Saccharomycetaceae</taxon>
        <taxon>Arxiozyma</taxon>
    </lineage>
</organism>
<evidence type="ECO:0000256" key="1">
    <source>
        <dbReference type="ARBA" id="ARBA00006484"/>
    </source>
</evidence>
<sequence length="341" mass="38096">MLKPTEPSPSYSKMKSLCEIYYGFRPNKPIFTPDDYPDLTGKTALVTGSNSGIGLETTKALYKKNCDVIMVVRNEGRGNTARDSVMKEISGSKGNLYVVSGCDYSDLSLIKAVSKKIENVLKDKPLSIIIHNAGLMASATDLTSEQGYELMFQTNVLGPQLLQHFLDPLFLKNDSDLKRIVWVSSGAHLLGPKDYGIFWEHPTFKGVPIKKRPSALALYGQSKCGNIFQAKAWATRNKNLVDEIGCVSTSCYPGNLNTNLQRDWSWIRKTVFSKLMWDAKYGSYTELYGALYSGLDSKDQGAYICPFGEIHDPREDVKAGLKNGTDLVFWDYVEEVIKPFF</sequence>
<name>A0AAN7W370_9SACH</name>
<dbReference type="PRINTS" id="PR00081">
    <property type="entry name" value="GDHRDH"/>
</dbReference>
<dbReference type="SUPFAM" id="SSF51735">
    <property type="entry name" value="NAD(P)-binding Rossmann-fold domains"/>
    <property type="match status" value="1"/>
</dbReference>
<keyword evidence="5" id="KW-1185">Reference proteome</keyword>
<evidence type="ECO:0000313" key="5">
    <source>
        <dbReference type="Proteomes" id="UP001306508"/>
    </source>
</evidence>
<dbReference type="Gene3D" id="3.40.50.720">
    <property type="entry name" value="NAD(P)-binding Rossmann-like Domain"/>
    <property type="match status" value="1"/>
</dbReference>
<dbReference type="InterPro" id="IPR002347">
    <property type="entry name" value="SDR_fam"/>
</dbReference>
<dbReference type="GO" id="GO:0016491">
    <property type="term" value="F:oxidoreductase activity"/>
    <property type="evidence" value="ECO:0007669"/>
    <property type="project" value="UniProtKB-KW"/>
</dbReference>
<comment type="similarity">
    <text evidence="1">Belongs to the short-chain dehydrogenases/reductases (SDR) family.</text>
</comment>
<dbReference type="Pfam" id="PF00106">
    <property type="entry name" value="adh_short"/>
    <property type="match status" value="1"/>
</dbReference>
<evidence type="ECO:0000313" key="4">
    <source>
        <dbReference type="EMBL" id="KAK5780244.1"/>
    </source>
</evidence>
<evidence type="ECO:0000256" key="2">
    <source>
        <dbReference type="ARBA" id="ARBA00022857"/>
    </source>
</evidence>
<dbReference type="AlphaFoldDB" id="A0AAN7W370"/>
<dbReference type="PANTHER" id="PTHR24320">
    <property type="entry name" value="RETINOL DEHYDROGENASE"/>
    <property type="match status" value="1"/>
</dbReference>
<evidence type="ECO:0000256" key="3">
    <source>
        <dbReference type="ARBA" id="ARBA00023002"/>
    </source>
</evidence>
<keyword evidence="2" id="KW-0521">NADP</keyword>
<keyword evidence="3" id="KW-0560">Oxidoreductase</keyword>
<accession>A0AAN7W370</accession>
<reference evidence="5" key="1">
    <citation type="submission" date="2023-07" db="EMBL/GenBank/DDBJ databases">
        <title>A draft genome of Kazachstania heterogenica Y-27499.</title>
        <authorList>
            <person name="Donic C."/>
            <person name="Kralova J.S."/>
            <person name="Fidel L."/>
            <person name="Ben-Dor S."/>
            <person name="Jung S."/>
        </authorList>
    </citation>
    <scope>NUCLEOTIDE SEQUENCE [LARGE SCALE GENOMIC DNA]</scope>
    <source>
        <strain evidence="5">Y27499</strain>
    </source>
</reference>
<proteinExistence type="inferred from homology"/>
<dbReference type="InterPro" id="IPR036291">
    <property type="entry name" value="NAD(P)-bd_dom_sf"/>
</dbReference>